<dbReference type="GO" id="GO:0003677">
    <property type="term" value="F:DNA binding"/>
    <property type="evidence" value="ECO:0007669"/>
    <property type="project" value="UniProtKB-KW"/>
</dbReference>
<dbReference type="Gene3D" id="1.10.1660.10">
    <property type="match status" value="1"/>
</dbReference>
<dbReference type="Pfam" id="PF13411">
    <property type="entry name" value="MerR_1"/>
    <property type="match status" value="1"/>
</dbReference>
<organism evidence="4 5">
    <name type="scientific">Paraburkholderia phenoliruptrix</name>
    <dbReference type="NCBI Taxonomy" id="252970"/>
    <lineage>
        <taxon>Bacteria</taxon>
        <taxon>Pseudomonadati</taxon>
        <taxon>Pseudomonadota</taxon>
        <taxon>Betaproteobacteria</taxon>
        <taxon>Burkholderiales</taxon>
        <taxon>Burkholderiaceae</taxon>
        <taxon>Paraburkholderia</taxon>
    </lineage>
</organism>
<feature type="region of interest" description="Disordered" evidence="2">
    <location>
        <begin position="16"/>
        <end position="41"/>
    </location>
</feature>
<gene>
    <name evidence="4" type="ORF">LMG22037_02624</name>
</gene>
<name>A0A6J5AYC4_9BURK</name>
<accession>A0A6J5AYC4</accession>
<feature type="domain" description="HTH merR-type" evidence="3">
    <location>
        <begin position="54"/>
        <end position="122"/>
    </location>
</feature>
<dbReference type="Proteomes" id="UP000494249">
    <property type="component" value="Unassembled WGS sequence"/>
</dbReference>
<reference evidence="4 5" key="1">
    <citation type="submission" date="2020-04" db="EMBL/GenBank/DDBJ databases">
        <authorList>
            <person name="De Canck E."/>
        </authorList>
    </citation>
    <scope>NUCLEOTIDE SEQUENCE [LARGE SCALE GENOMIC DNA]</scope>
    <source>
        <strain evidence="4 5">LMG 22037</strain>
    </source>
</reference>
<dbReference type="InterPro" id="IPR047057">
    <property type="entry name" value="MerR_fam"/>
</dbReference>
<dbReference type="PROSITE" id="PS50937">
    <property type="entry name" value="HTH_MERR_2"/>
    <property type="match status" value="1"/>
</dbReference>
<dbReference type="EMBL" id="CADIKB010000010">
    <property type="protein sequence ID" value="CAB3684103.1"/>
    <property type="molecule type" value="Genomic_DNA"/>
</dbReference>
<keyword evidence="1" id="KW-0238">DNA-binding</keyword>
<sequence length="316" mass="33527">MNGALLVVCAGRAPKSRGKIAGMPNTPPPDSPTPSPGAARLSADMPTGVAPRNEYTVDELARVSDTTVRNVRAYQDRGLLAPPEKRGRVGVYDDTHVSRLKLINHLLARGYTLANIQDLIKAVDEGHDLRSILGLETAIGGRWSREHPRKYSLIELLQMFGDKATPAALAKAVDLGLLERDGLSFVSGSPTALAAGATLAREGIALADLLDAVGTARPHFSAVAKALVDLVVRQLDRYDPDALPPPADVPALVDAIWRVRPLAMVLVESEMNRALEEASGDYLGDRVAAIMAKKLGESAGNPPGTPTAGQKKPPKQ</sequence>
<dbReference type="PANTHER" id="PTHR30204">
    <property type="entry name" value="REDOX-CYCLING DRUG-SENSING TRANSCRIPTIONAL ACTIVATOR SOXR"/>
    <property type="match status" value="1"/>
</dbReference>
<proteinExistence type="predicted"/>
<dbReference type="SUPFAM" id="SSF46955">
    <property type="entry name" value="Putative DNA-binding domain"/>
    <property type="match status" value="1"/>
</dbReference>
<evidence type="ECO:0000259" key="3">
    <source>
        <dbReference type="PROSITE" id="PS50937"/>
    </source>
</evidence>
<evidence type="ECO:0000313" key="4">
    <source>
        <dbReference type="EMBL" id="CAB3684103.1"/>
    </source>
</evidence>
<dbReference type="GO" id="GO:0003700">
    <property type="term" value="F:DNA-binding transcription factor activity"/>
    <property type="evidence" value="ECO:0007669"/>
    <property type="project" value="InterPro"/>
</dbReference>
<feature type="region of interest" description="Disordered" evidence="2">
    <location>
        <begin position="294"/>
        <end position="316"/>
    </location>
</feature>
<feature type="compositionally biased region" description="Pro residues" evidence="2">
    <location>
        <begin position="25"/>
        <end position="35"/>
    </location>
</feature>
<evidence type="ECO:0000256" key="2">
    <source>
        <dbReference type="SAM" id="MobiDB-lite"/>
    </source>
</evidence>
<dbReference type="InterPro" id="IPR000551">
    <property type="entry name" value="MerR-type_HTH_dom"/>
</dbReference>
<evidence type="ECO:0000313" key="5">
    <source>
        <dbReference type="Proteomes" id="UP000494249"/>
    </source>
</evidence>
<dbReference type="SMART" id="SM00422">
    <property type="entry name" value="HTH_MERR"/>
    <property type="match status" value="1"/>
</dbReference>
<dbReference type="CDD" id="cd04778">
    <property type="entry name" value="HTH_MerR-like_sg2"/>
    <property type="match status" value="1"/>
</dbReference>
<evidence type="ECO:0000256" key="1">
    <source>
        <dbReference type="ARBA" id="ARBA00023125"/>
    </source>
</evidence>
<dbReference type="PANTHER" id="PTHR30204:SF93">
    <property type="entry name" value="HTH MERR-TYPE DOMAIN-CONTAINING PROTEIN"/>
    <property type="match status" value="1"/>
</dbReference>
<protein>
    <recommendedName>
        <fullName evidence="3">HTH merR-type domain-containing protein</fullName>
    </recommendedName>
</protein>
<dbReference type="AlphaFoldDB" id="A0A6J5AYC4"/>
<dbReference type="InterPro" id="IPR009061">
    <property type="entry name" value="DNA-bd_dom_put_sf"/>
</dbReference>